<dbReference type="InterPro" id="IPR018228">
    <property type="entry name" value="DNase_TatD-rel_CS"/>
</dbReference>
<proteinExistence type="inferred from homology"/>
<dbReference type="Proteomes" id="UP000694383">
    <property type="component" value="Unplaced"/>
</dbReference>
<dbReference type="InterPro" id="IPR032466">
    <property type="entry name" value="Metal_Hydrolase"/>
</dbReference>
<dbReference type="PROSITE" id="PS01137">
    <property type="entry name" value="TATD_1"/>
    <property type="match status" value="1"/>
</dbReference>
<dbReference type="Ensembl" id="ENSOSIT00000030206.1">
    <property type="protein sequence ID" value="ENSOSIP00000028662.1"/>
    <property type="gene ID" value="ENSOSIG00000014915.1"/>
</dbReference>
<dbReference type="SUPFAM" id="SSF51556">
    <property type="entry name" value="Metallo-dependent hydrolases"/>
    <property type="match status" value="1"/>
</dbReference>
<feature type="region of interest" description="Disordered" evidence="3">
    <location>
        <begin position="29"/>
        <end position="91"/>
    </location>
</feature>
<dbReference type="GO" id="GO:0016788">
    <property type="term" value="F:hydrolase activity, acting on ester bonds"/>
    <property type="evidence" value="ECO:0007669"/>
    <property type="project" value="InterPro"/>
</dbReference>
<dbReference type="AlphaFoldDB" id="A0A8C7YH46"/>
<dbReference type="PANTHER" id="PTHR46363:SF1">
    <property type="entry name" value="DEOXYRIBONUCLEASE TATDN2-RELATED"/>
    <property type="match status" value="1"/>
</dbReference>
<evidence type="ECO:0000256" key="3">
    <source>
        <dbReference type="SAM" id="MobiDB-lite"/>
    </source>
</evidence>
<evidence type="ECO:0000256" key="1">
    <source>
        <dbReference type="ARBA" id="ARBA00009275"/>
    </source>
</evidence>
<dbReference type="CDD" id="cd01310">
    <property type="entry name" value="TatD_DNAse"/>
    <property type="match status" value="1"/>
</dbReference>
<feature type="region of interest" description="Disordered" evidence="3">
    <location>
        <begin position="213"/>
        <end position="244"/>
    </location>
</feature>
<accession>A0A8C7YH46</accession>
<evidence type="ECO:0000313" key="4">
    <source>
        <dbReference type="Ensembl" id="ENSOSIP00000028662.1"/>
    </source>
</evidence>
<reference evidence="4" key="2">
    <citation type="submission" date="2025-09" db="UniProtKB">
        <authorList>
            <consortium name="Ensembl"/>
        </authorList>
    </citation>
    <scope>IDENTIFICATION</scope>
</reference>
<organism evidence="4 5">
    <name type="scientific">Oryzias sinensis</name>
    <name type="common">Chinese medaka</name>
    <dbReference type="NCBI Taxonomy" id="183150"/>
    <lineage>
        <taxon>Eukaryota</taxon>
        <taxon>Metazoa</taxon>
        <taxon>Chordata</taxon>
        <taxon>Craniata</taxon>
        <taxon>Vertebrata</taxon>
        <taxon>Euteleostomi</taxon>
        <taxon>Actinopterygii</taxon>
        <taxon>Neopterygii</taxon>
        <taxon>Teleostei</taxon>
        <taxon>Neoteleostei</taxon>
        <taxon>Acanthomorphata</taxon>
        <taxon>Ovalentaria</taxon>
        <taxon>Atherinomorphae</taxon>
        <taxon>Beloniformes</taxon>
        <taxon>Adrianichthyidae</taxon>
        <taxon>Oryziinae</taxon>
        <taxon>Oryzias</taxon>
    </lineage>
</organism>
<dbReference type="PANTHER" id="PTHR46363">
    <property type="entry name" value="DEOXYRIBONUCLEASE TATDN2-RELATED"/>
    <property type="match status" value="1"/>
</dbReference>
<keyword evidence="5" id="KW-1185">Reference proteome</keyword>
<dbReference type="Gene3D" id="3.20.20.140">
    <property type="entry name" value="Metal-dependent hydrolases"/>
    <property type="match status" value="1"/>
</dbReference>
<dbReference type="FunFam" id="3.20.20.140:FF:000027">
    <property type="entry name" value="putative deoxyribonuclease TATDN2"/>
    <property type="match status" value="1"/>
</dbReference>
<feature type="compositionally biased region" description="Basic and acidic residues" evidence="3">
    <location>
        <begin position="80"/>
        <end position="91"/>
    </location>
</feature>
<comment type="similarity">
    <text evidence="1">Belongs to the metallo-dependent hydrolases superfamily. TatD-type hydrolase family.</text>
</comment>
<keyword evidence="2" id="KW-0378">Hydrolase</keyword>
<dbReference type="InterPro" id="IPR001130">
    <property type="entry name" value="TatD-like"/>
</dbReference>
<dbReference type="Pfam" id="PF01026">
    <property type="entry name" value="TatD_DNase"/>
    <property type="match status" value="1"/>
</dbReference>
<feature type="compositionally biased region" description="Polar residues" evidence="3">
    <location>
        <begin position="61"/>
        <end position="70"/>
    </location>
</feature>
<reference evidence="4" key="1">
    <citation type="submission" date="2025-08" db="UniProtKB">
        <authorList>
            <consortium name="Ensembl"/>
        </authorList>
    </citation>
    <scope>IDENTIFICATION</scope>
</reference>
<evidence type="ECO:0000313" key="5">
    <source>
        <dbReference type="Proteomes" id="UP000694383"/>
    </source>
</evidence>
<dbReference type="PROSITE" id="PS01091">
    <property type="entry name" value="TATD_3"/>
    <property type="match status" value="1"/>
</dbReference>
<name>A0A8C7YH46_9TELE</name>
<protein>
    <submittedName>
        <fullName evidence="4">TatD DNase domain containing 2</fullName>
    </submittedName>
</protein>
<evidence type="ECO:0000256" key="2">
    <source>
        <dbReference type="ARBA" id="ARBA00022801"/>
    </source>
</evidence>
<sequence>MIPVVLCVLEETLSEMDRDRKKVSFQWLHGAAATPSRPQRKGSGPKKPSPWKIQKKEGSSILRQSDSPGSESFGALSLDTPKRKAEVLHDSEESLGKIRQKLFRDDSQIFTASEDMNISPKKLQPPEIQQASTTPSHSFILKKKERTPEEGSKAICRKALIAALGNTASELSTATIPRGEAKAEPSPLAPSAGEAEVLGLTFAQREIVDRGCISSRSDEEFGGPHTEDKRSPLRETQSYTSEPKADTRDFVFVNIIPQGKINDSEQGQDSAVCLREFCPEPPPDLTADLQSPLDQTSLVNSPGEDAGTFHTPEGAGTASSQGKCFATFRESHQSNVGGFTAGSHSFQSFSEPSGFDPFALPLQSASTPSMNFAARHRRSDCGPSVRSPPCPLSPNLSHPRRLSLGSDRLWTGSIRGSQGTFIDTHCHLDMLYGKLGFRGTFSSFRKRYRSSFAPQFGGCIADFCNPAVMVKEALWEHLLAEDMVWGAFGCHPHFAQSYSNFQENSILTAMRHPKAVAFGEMGLDYSHKNSTDVPQQKKVFERQLRLAVAMQKPVVIHCRDADADLLEIMKKCVPRDYKIHRHCFTNSFPVIEPFLTEFPNLYVGFTALITYNKAKEVRNAVRQIPLNRIVLETDAPYFLPRQVGKNVCRFSHPGMGIHILEELSWLKREDMATVLSTIRKNTTELYGI</sequence>
<dbReference type="GeneTree" id="ENSGT00940000155616"/>